<dbReference type="AlphaFoldDB" id="A0A327P4L4"/>
<protein>
    <submittedName>
        <fullName evidence="1">Uncharacterized protein</fullName>
    </submittedName>
</protein>
<dbReference type="EMBL" id="QLLK01000012">
    <property type="protein sequence ID" value="RAI85822.1"/>
    <property type="molecule type" value="Genomic_DNA"/>
</dbReference>
<comment type="caution">
    <text evidence="1">The sequence shown here is derived from an EMBL/GenBank/DDBJ whole genome shotgun (WGS) entry which is preliminary data.</text>
</comment>
<dbReference type="Proteomes" id="UP000249610">
    <property type="component" value="Unassembled WGS sequence"/>
</dbReference>
<name>A0A327P4L4_9BACT</name>
<accession>A0A327P4L4</accession>
<organism evidence="1 2">
    <name type="scientific">Algoriphagus yeomjeoni</name>
    <dbReference type="NCBI Taxonomy" id="291403"/>
    <lineage>
        <taxon>Bacteria</taxon>
        <taxon>Pseudomonadati</taxon>
        <taxon>Bacteroidota</taxon>
        <taxon>Cytophagia</taxon>
        <taxon>Cytophagales</taxon>
        <taxon>Cyclobacteriaceae</taxon>
        <taxon>Algoriphagus</taxon>
    </lineage>
</organism>
<proteinExistence type="predicted"/>
<sequence length="47" mass="5158">MGRNGKAKILNNGRICNVKFLQLKAPDFASNAAVSATRITFEAFFEP</sequence>
<gene>
    <name evidence="1" type="ORF">LV83_03598</name>
</gene>
<reference evidence="1 2" key="1">
    <citation type="submission" date="2018-06" db="EMBL/GenBank/DDBJ databases">
        <title>Genomic Encyclopedia of Archaeal and Bacterial Type Strains, Phase II (KMG-II): from individual species to whole genera.</title>
        <authorList>
            <person name="Goeker M."/>
        </authorList>
    </citation>
    <scope>NUCLEOTIDE SEQUENCE [LARGE SCALE GENOMIC DNA]</scope>
    <source>
        <strain evidence="1 2">DSM 23446</strain>
    </source>
</reference>
<evidence type="ECO:0000313" key="2">
    <source>
        <dbReference type="Proteomes" id="UP000249610"/>
    </source>
</evidence>
<evidence type="ECO:0000313" key="1">
    <source>
        <dbReference type="EMBL" id="RAI85822.1"/>
    </source>
</evidence>
<keyword evidence="2" id="KW-1185">Reference proteome</keyword>